<protein>
    <submittedName>
        <fullName evidence="10">Na(+)/H(+) antiporter subunit D</fullName>
    </submittedName>
</protein>
<evidence type="ECO:0000256" key="3">
    <source>
        <dbReference type="ARBA" id="ARBA00022692"/>
    </source>
</evidence>
<feature type="transmembrane region" description="Helical" evidence="8">
    <location>
        <begin position="98"/>
        <end position="116"/>
    </location>
</feature>
<reference evidence="10" key="1">
    <citation type="journal article" date="2014" name="Int. J. Syst. Evol. Microbiol.">
        <title>Complete genome of a new Firmicutes species belonging to the dominant human colonic microbiota ('Ruminococcus bicirculans') reveals two chromosomes and a selective capacity to utilize plant glucans.</title>
        <authorList>
            <consortium name="NISC Comparative Sequencing Program"/>
            <person name="Wegmann U."/>
            <person name="Louis P."/>
            <person name="Goesmann A."/>
            <person name="Henrissat B."/>
            <person name="Duncan S.H."/>
            <person name="Flint H.J."/>
        </authorList>
    </citation>
    <scope>NUCLEOTIDE SEQUENCE</scope>
    <source>
        <strain evidence="10">NBRC 108219</strain>
    </source>
</reference>
<evidence type="ECO:0000313" key="10">
    <source>
        <dbReference type="EMBL" id="GLQ22749.1"/>
    </source>
</evidence>
<dbReference type="InterPro" id="IPR001750">
    <property type="entry name" value="ND/Mrp_TM"/>
</dbReference>
<sequence>MIDLYQINPGLWVILAGLICSVMPANSLRKALAILAPIFAAVMIFNIYDSTEVLAGQFEIGGITLTTLRIDNLSVVWGYLFCLAGFINAIYALHEKSWITDSSALVYTGAAIAGVLSGDMLSLFVFWELTAISSVFLVWQGGDRAYAAGIRYLVIQVFSGVLLLAGAVMYANANGGDFTFGYIGIDAPGAWLLLIGMGIKAGFPMLHMWMQDAYPKASITGTVILSAFTTKFAIYALARAFPGTDLLIWIGCIMTCFPVFFAVIENDLRRVLAFSLNNQLGFMVAGIGIGTTMAMNGVVGQVFVHVIFKSLLFMSIGAVMYRTGTAKASELGGLFRSMPYTTVLCLIGAGSIAAFPLLAAFVTKAMILSAAVEEHLWIPFAMMLFASAGVMEHSGIKVPHFTFFAHDSGRRVKEAPWNMLVAMSLAALLCIVLAWPWGGYELLYSIMPYTTDYKPYTWDHVVFQMQLLFAAIFAFNLLKRYKLYPAERRAEIVDADILYRRVGKNIAIWADAVWTRLSATMTAWRGRGMKHIGRRLYHAFSPAGTLSQAAPSGLPAVLTAAVLIFVLILAYVAGA</sequence>
<feature type="transmembrane region" description="Helical" evidence="8">
    <location>
        <begin position="219"/>
        <end position="240"/>
    </location>
</feature>
<dbReference type="Pfam" id="PF00361">
    <property type="entry name" value="Proton_antipo_M"/>
    <property type="match status" value="1"/>
</dbReference>
<evidence type="ECO:0000313" key="11">
    <source>
        <dbReference type="Proteomes" id="UP001161391"/>
    </source>
</evidence>
<feature type="transmembrane region" description="Helical" evidence="8">
    <location>
        <begin position="458"/>
        <end position="478"/>
    </location>
</feature>
<dbReference type="PANTHER" id="PTHR42682:SF4">
    <property type="entry name" value="NADH-UBIQUINONE_PLASTOQUINONE"/>
    <property type="match status" value="1"/>
</dbReference>
<dbReference type="PRINTS" id="PR01437">
    <property type="entry name" value="NUOXDRDTASE4"/>
</dbReference>
<comment type="caution">
    <text evidence="10">The sequence shown here is derived from an EMBL/GenBank/DDBJ whole genome shotgun (WGS) entry which is preliminary data.</text>
</comment>
<evidence type="ECO:0000256" key="5">
    <source>
        <dbReference type="ARBA" id="ARBA00023002"/>
    </source>
</evidence>
<feature type="transmembrane region" description="Helical" evidence="8">
    <location>
        <begin position="31"/>
        <end position="48"/>
    </location>
</feature>
<dbReference type="EMBL" id="BSNK01000001">
    <property type="protein sequence ID" value="GLQ22749.1"/>
    <property type="molecule type" value="Genomic_DNA"/>
</dbReference>
<feature type="transmembrane region" description="Helical" evidence="8">
    <location>
        <begin position="375"/>
        <end position="396"/>
    </location>
</feature>
<keyword evidence="5" id="KW-0560">Oxidoreductase</keyword>
<dbReference type="RefSeq" id="WP_284387440.1">
    <property type="nucleotide sequence ID" value="NZ_BSNK01000001.1"/>
</dbReference>
<evidence type="ECO:0000256" key="1">
    <source>
        <dbReference type="ARBA" id="ARBA00004651"/>
    </source>
</evidence>
<evidence type="ECO:0000256" key="2">
    <source>
        <dbReference type="ARBA" id="ARBA00022475"/>
    </source>
</evidence>
<feature type="transmembrane region" description="Helical" evidence="8">
    <location>
        <begin position="276"/>
        <end position="296"/>
    </location>
</feature>
<dbReference type="InterPro" id="IPR052175">
    <property type="entry name" value="ComplexI-like_HydComp"/>
</dbReference>
<feature type="transmembrane region" description="Helical" evidence="8">
    <location>
        <begin position="246"/>
        <end position="264"/>
    </location>
</feature>
<keyword evidence="4 8" id="KW-1133">Transmembrane helix</keyword>
<dbReference type="InterPro" id="IPR003918">
    <property type="entry name" value="NADH_UbQ_OxRdtase"/>
</dbReference>
<keyword evidence="11" id="KW-1185">Reference proteome</keyword>
<gene>
    <name evidence="10" type="ORF">GCM10007853_06230</name>
</gene>
<dbReference type="NCBIfam" id="NF009310">
    <property type="entry name" value="PRK12668.1"/>
    <property type="match status" value="1"/>
</dbReference>
<organism evidence="10 11">
    <name type="scientific">Algimonas ampicilliniresistens</name>
    <dbReference type="NCBI Taxonomy" id="1298735"/>
    <lineage>
        <taxon>Bacteria</taxon>
        <taxon>Pseudomonadati</taxon>
        <taxon>Pseudomonadota</taxon>
        <taxon>Alphaproteobacteria</taxon>
        <taxon>Maricaulales</taxon>
        <taxon>Robiginitomaculaceae</taxon>
        <taxon>Algimonas</taxon>
    </lineage>
</organism>
<feature type="transmembrane region" description="Helical" evidence="8">
    <location>
        <begin position="152"/>
        <end position="173"/>
    </location>
</feature>
<accession>A0ABQ5V6Z1</accession>
<evidence type="ECO:0000256" key="4">
    <source>
        <dbReference type="ARBA" id="ARBA00022989"/>
    </source>
</evidence>
<name>A0ABQ5V6Z1_9PROT</name>
<evidence type="ECO:0000256" key="6">
    <source>
        <dbReference type="ARBA" id="ARBA00023136"/>
    </source>
</evidence>
<feature type="transmembrane region" description="Helical" evidence="8">
    <location>
        <begin position="342"/>
        <end position="363"/>
    </location>
</feature>
<evidence type="ECO:0000256" key="8">
    <source>
        <dbReference type="SAM" id="Phobius"/>
    </source>
</evidence>
<keyword evidence="3 7" id="KW-0812">Transmembrane</keyword>
<dbReference type="PANTHER" id="PTHR42682">
    <property type="entry name" value="HYDROGENASE-4 COMPONENT F"/>
    <property type="match status" value="1"/>
</dbReference>
<feature type="transmembrane region" description="Helical" evidence="8">
    <location>
        <begin position="554"/>
        <end position="573"/>
    </location>
</feature>
<feature type="transmembrane region" description="Helical" evidence="8">
    <location>
        <begin position="6"/>
        <end position="24"/>
    </location>
</feature>
<feature type="domain" description="NADH:quinone oxidoreductase/Mrp antiporter transmembrane" evidence="9">
    <location>
        <begin position="117"/>
        <end position="386"/>
    </location>
</feature>
<evidence type="ECO:0000259" key="9">
    <source>
        <dbReference type="Pfam" id="PF00361"/>
    </source>
</evidence>
<proteinExistence type="predicted"/>
<keyword evidence="6 8" id="KW-0472">Membrane</keyword>
<feature type="transmembrane region" description="Helical" evidence="8">
    <location>
        <begin position="179"/>
        <end position="199"/>
    </location>
</feature>
<evidence type="ECO:0000256" key="7">
    <source>
        <dbReference type="RuleBase" id="RU000320"/>
    </source>
</evidence>
<reference evidence="10" key="2">
    <citation type="submission" date="2023-01" db="EMBL/GenBank/DDBJ databases">
        <title>Draft genome sequence of Algimonas ampicilliniresistens strain NBRC 108219.</title>
        <authorList>
            <person name="Sun Q."/>
            <person name="Mori K."/>
        </authorList>
    </citation>
    <scope>NUCLEOTIDE SEQUENCE</scope>
    <source>
        <strain evidence="10">NBRC 108219</strain>
    </source>
</reference>
<feature type="transmembrane region" description="Helical" evidence="8">
    <location>
        <begin position="417"/>
        <end position="438"/>
    </location>
</feature>
<feature type="transmembrane region" description="Helical" evidence="8">
    <location>
        <begin position="302"/>
        <end position="321"/>
    </location>
</feature>
<comment type="subcellular location">
    <subcellularLocation>
        <location evidence="1">Cell membrane</location>
        <topology evidence="1">Multi-pass membrane protein</topology>
    </subcellularLocation>
    <subcellularLocation>
        <location evidence="7">Membrane</location>
        <topology evidence="7">Multi-pass membrane protein</topology>
    </subcellularLocation>
</comment>
<feature type="transmembrane region" description="Helical" evidence="8">
    <location>
        <begin position="74"/>
        <end position="91"/>
    </location>
</feature>
<keyword evidence="2" id="KW-1003">Cell membrane</keyword>
<dbReference type="Proteomes" id="UP001161391">
    <property type="component" value="Unassembled WGS sequence"/>
</dbReference>